<dbReference type="Pfam" id="PF00009">
    <property type="entry name" value="GTP_EFTU"/>
    <property type="match status" value="1"/>
</dbReference>
<dbReference type="CDD" id="cd01886">
    <property type="entry name" value="EF-G"/>
    <property type="match status" value="1"/>
</dbReference>
<dbReference type="AlphaFoldDB" id="A0A1M7SWX7"/>
<dbReference type="InterPro" id="IPR020568">
    <property type="entry name" value="Ribosomal_Su5_D2-typ_SF"/>
</dbReference>
<dbReference type="Pfam" id="PF00679">
    <property type="entry name" value="EFG_C"/>
    <property type="match status" value="1"/>
</dbReference>
<gene>
    <name evidence="6" type="ORF">SAMN02745728_01329</name>
</gene>
<proteinExistence type="predicted"/>
<dbReference type="InterPro" id="IPR041095">
    <property type="entry name" value="EFG_II"/>
</dbReference>
<evidence type="ECO:0000313" key="7">
    <source>
        <dbReference type="Proteomes" id="UP000186469"/>
    </source>
</evidence>
<dbReference type="SUPFAM" id="SSF50447">
    <property type="entry name" value="Translation proteins"/>
    <property type="match status" value="1"/>
</dbReference>
<dbReference type="InterPro" id="IPR009000">
    <property type="entry name" value="Transl_B-barrel_sf"/>
</dbReference>
<keyword evidence="3" id="KW-0648">Protein biosynthesis</keyword>
<dbReference type="EMBL" id="FRDI01000005">
    <property type="protein sequence ID" value="SHN63025.1"/>
    <property type="molecule type" value="Genomic_DNA"/>
</dbReference>
<dbReference type="GO" id="GO:0003924">
    <property type="term" value="F:GTPase activity"/>
    <property type="evidence" value="ECO:0007669"/>
    <property type="project" value="InterPro"/>
</dbReference>
<dbReference type="Gene3D" id="2.40.30.10">
    <property type="entry name" value="Translation factors"/>
    <property type="match status" value="1"/>
</dbReference>
<dbReference type="FunFam" id="3.40.50.300:FF:000029">
    <property type="entry name" value="Elongation factor G"/>
    <property type="match status" value="1"/>
</dbReference>
<feature type="domain" description="Tr-type G" evidence="5">
    <location>
        <begin position="6"/>
        <end position="281"/>
    </location>
</feature>
<keyword evidence="4" id="KW-0342">GTP-binding</keyword>
<dbReference type="GO" id="GO:0032790">
    <property type="term" value="P:ribosome disassembly"/>
    <property type="evidence" value="ECO:0007669"/>
    <property type="project" value="TreeGrafter"/>
</dbReference>
<dbReference type="FunFam" id="3.30.70.870:FF:000002">
    <property type="entry name" value="Translation elongation factor 2"/>
    <property type="match status" value="1"/>
</dbReference>
<evidence type="ECO:0000313" key="6">
    <source>
        <dbReference type="EMBL" id="SHN63025.1"/>
    </source>
</evidence>
<dbReference type="Gene3D" id="3.30.70.870">
    <property type="entry name" value="Elongation Factor G (Translational Gtpase), domain 3"/>
    <property type="match status" value="1"/>
</dbReference>
<keyword evidence="7" id="KW-1185">Reference proteome</keyword>
<name>A0A1M7SWX7_9BACT</name>
<evidence type="ECO:0000256" key="1">
    <source>
        <dbReference type="ARBA" id="ARBA00022741"/>
    </source>
</evidence>
<dbReference type="InterPro" id="IPR000795">
    <property type="entry name" value="T_Tr_GTP-bd_dom"/>
</dbReference>
<dbReference type="OrthoDB" id="9801472at2"/>
<dbReference type="SUPFAM" id="SSF52540">
    <property type="entry name" value="P-loop containing nucleoside triphosphate hydrolases"/>
    <property type="match status" value="1"/>
</dbReference>
<dbReference type="PANTHER" id="PTHR43261:SF1">
    <property type="entry name" value="RIBOSOME-RELEASING FACTOR 2, MITOCHONDRIAL"/>
    <property type="match status" value="1"/>
</dbReference>
<dbReference type="InterPro" id="IPR005517">
    <property type="entry name" value="Transl_elong_EFG/EF2_IV"/>
</dbReference>
<organism evidence="6 7">
    <name type="scientific">Desulfovibrio litoralis DSM 11393</name>
    <dbReference type="NCBI Taxonomy" id="1121455"/>
    <lineage>
        <taxon>Bacteria</taxon>
        <taxon>Pseudomonadati</taxon>
        <taxon>Thermodesulfobacteriota</taxon>
        <taxon>Desulfovibrionia</taxon>
        <taxon>Desulfovibrionales</taxon>
        <taxon>Desulfovibrionaceae</taxon>
        <taxon>Desulfovibrio</taxon>
    </lineage>
</organism>
<dbReference type="Gene3D" id="3.30.70.240">
    <property type="match status" value="1"/>
</dbReference>
<dbReference type="STRING" id="1121455.SAMN02745728_01329"/>
<dbReference type="InterPro" id="IPR053905">
    <property type="entry name" value="EF-G-like_DII"/>
</dbReference>
<keyword evidence="2 6" id="KW-0251">Elongation factor</keyword>
<evidence type="ECO:0000259" key="5">
    <source>
        <dbReference type="PROSITE" id="PS51722"/>
    </source>
</evidence>
<accession>A0A1M7SWX7</accession>
<reference evidence="6 7" key="1">
    <citation type="submission" date="2016-12" db="EMBL/GenBank/DDBJ databases">
        <authorList>
            <person name="Song W.-J."/>
            <person name="Kurnit D.M."/>
        </authorList>
    </citation>
    <scope>NUCLEOTIDE SEQUENCE [LARGE SCALE GENOMIC DNA]</scope>
    <source>
        <strain evidence="6 7">DSM 11393</strain>
    </source>
</reference>
<keyword evidence="1" id="KW-0547">Nucleotide-binding</keyword>
<dbReference type="Gene3D" id="3.40.50.300">
    <property type="entry name" value="P-loop containing nucleotide triphosphate hydrolases"/>
    <property type="match status" value="1"/>
</dbReference>
<dbReference type="PROSITE" id="PS51722">
    <property type="entry name" value="G_TR_2"/>
    <property type="match status" value="1"/>
</dbReference>
<dbReference type="InterPro" id="IPR000640">
    <property type="entry name" value="EFG_V-like"/>
</dbReference>
<dbReference type="InterPro" id="IPR035649">
    <property type="entry name" value="EFG_V"/>
</dbReference>
<dbReference type="RefSeq" id="WP_072697019.1">
    <property type="nucleotide sequence ID" value="NZ_FRDI01000005.1"/>
</dbReference>
<dbReference type="SUPFAM" id="SSF54980">
    <property type="entry name" value="EF-G C-terminal domain-like"/>
    <property type="match status" value="2"/>
</dbReference>
<dbReference type="SUPFAM" id="SSF54211">
    <property type="entry name" value="Ribosomal protein S5 domain 2-like"/>
    <property type="match status" value="1"/>
</dbReference>
<dbReference type="InterPro" id="IPR014721">
    <property type="entry name" value="Ribsml_uS5_D2-typ_fold_subgr"/>
</dbReference>
<dbReference type="Proteomes" id="UP000186469">
    <property type="component" value="Unassembled WGS sequence"/>
</dbReference>
<evidence type="ECO:0000256" key="2">
    <source>
        <dbReference type="ARBA" id="ARBA00022768"/>
    </source>
</evidence>
<dbReference type="GO" id="GO:0003746">
    <property type="term" value="F:translation elongation factor activity"/>
    <property type="evidence" value="ECO:0007669"/>
    <property type="project" value="UniProtKB-KW"/>
</dbReference>
<dbReference type="InterPro" id="IPR035647">
    <property type="entry name" value="EFG_III/V"/>
</dbReference>
<dbReference type="InterPro" id="IPR027417">
    <property type="entry name" value="P-loop_NTPase"/>
</dbReference>
<sequence length="716" mass="81090">MQDKIKKIRNIGIIAHIDAGKTTTSERILYYTESISRIGEVHEGAATMDFIPEEQEHGITINAAANTCYWCEHQINLIDTPGHVDFTIEVERSLRVLDGVVGVFCAVAGVEPQTETVWRQSEKFNLPKLATINKIDRIGSDFLGVLESMKHKLNINPLPVTVPLGEGEDFETIIDLIKLQVFDYDEDSYGKIVKTRTLTSDEFNRIAFWRERFIEVLSEYDDKILGNYLLGEEIDQSYLLEVIRKLTLEGKIVPVFATSALYNKGIQSLLDAIVLFLPSPKEQIMQAIDENGNAVYLLANKTEYFTALAFKSFRYKKEKLVFLRIYTGVLTNQQICYNANTQQEERINKIYRILADEFEEIEQAFSGDIIAVSGLNNTHTGDSLCLKENIVLLEPILSYQPVLSLAVETENEEDLAKLDEALLQVADEDPTLKLDQESFTHGGQRIISGMGELHLEVVLEKIQREKHIKLRINKPQVIYKETLVKNSESIEKIGCFNHLFDEKRHFATLSLTIKPCQTRVENKINFDKTEFYKINDATLVELNINNRLDDLNNLSVPSLTKATSQTANEQLKLIGIIKEGIITALKCGPLGYPMEGVEIDVNYLIFNEDNISSEAVLMASHLAVRELFSHIKTELIEPIMKLNISVPTSFVGNVVTLLAIHNIKLDVIDDEECNMRKNITAYAFMKDLFGFSTELRSASQGRAGMSMIFDKFGHRI</sequence>
<dbReference type="SMART" id="SM00838">
    <property type="entry name" value="EFG_C"/>
    <property type="match status" value="1"/>
</dbReference>
<dbReference type="PRINTS" id="PR00315">
    <property type="entry name" value="ELONGATNFCT"/>
</dbReference>
<evidence type="ECO:0000256" key="3">
    <source>
        <dbReference type="ARBA" id="ARBA00022917"/>
    </source>
</evidence>
<dbReference type="NCBIfam" id="TIGR00231">
    <property type="entry name" value="small_GTP"/>
    <property type="match status" value="1"/>
</dbReference>
<evidence type="ECO:0000256" key="4">
    <source>
        <dbReference type="ARBA" id="ARBA00023134"/>
    </source>
</evidence>
<dbReference type="GO" id="GO:0005525">
    <property type="term" value="F:GTP binding"/>
    <property type="evidence" value="ECO:0007669"/>
    <property type="project" value="UniProtKB-KW"/>
</dbReference>
<dbReference type="SMART" id="SM00889">
    <property type="entry name" value="EFG_IV"/>
    <property type="match status" value="1"/>
</dbReference>
<dbReference type="Pfam" id="PF22042">
    <property type="entry name" value="EF-G_D2"/>
    <property type="match status" value="1"/>
</dbReference>
<protein>
    <submittedName>
        <fullName evidence="6">Elongation factor G</fullName>
    </submittedName>
</protein>
<dbReference type="Gene3D" id="3.30.230.10">
    <property type="match status" value="1"/>
</dbReference>
<dbReference type="CDD" id="cd03713">
    <property type="entry name" value="EFG_mtEFG_C"/>
    <property type="match status" value="1"/>
</dbReference>
<dbReference type="PANTHER" id="PTHR43261">
    <property type="entry name" value="TRANSLATION ELONGATION FACTOR G-RELATED"/>
    <property type="match status" value="1"/>
</dbReference>
<dbReference type="Pfam" id="PF14492">
    <property type="entry name" value="EFG_III"/>
    <property type="match status" value="1"/>
</dbReference>
<dbReference type="InterPro" id="IPR005225">
    <property type="entry name" value="Small_GTP-bd"/>
</dbReference>